<reference evidence="3 4" key="1">
    <citation type="submission" date="2013-07" db="EMBL/GenBank/DDBJ databases">
        <title>The Genome Sequence of Kwoniella mangroviensis CBS10435.</title>
        <authorList>
            <consortium name="The Broad Institute Genome Sequencing Platform"/>
            <person name="Cuomo C."/>
            <person name="Litvintseva A."/>
            <person name="Chen Y."/>
            <person name="Heitman J."/>
            <person name="Sun S."/>
            <person name="Springer D."/>
            <person name="Dromer F."/>
            <person name="Young S.K."/>
            <person name="Zeng Q."/>
            <person name="Gargeya S."/>
            <person name="Fitzgerald M."/>
            <person name="Abouelleil A."/>
            <person name="Alvarado L."/>
            <person name="Berlin A.M."/>
            <person name="Chapman S.B."/>
            <person name="Dewar J."/>
            <person name="Goldberg J."/>
            <person name="Griggs A."/>
            <person name="Gujja S."/>
            <person name="Hansen M."/>
            <person name="Howarth C."/>
            <person name="Imamovic A."/>
            <person name="Larimer J."/>
            <person name="McCowan C."/>
            <person name="Murphy C."/>
            <person name="Pearson M."/>
            <person name="Priest M."/>
            <person name="Roberts A."/>
            <person name="Saif S."/>
            <person name="Shea T."/>
            <person name="Sykes S."/>
            <person name="Wortman J."/>
            <person name="Nusbaum C."/>
            <person name="Birren B."/>
        </authorList>
    </citation>
    <scope>NUCLEOTIDE SEQUENCE [LARGE SCALE GENOMIC DNA]</scope>
    <source>
        <strain evidence="3 4">CBS 10435</strain>
    </source>
</reference>
<accession>A0A1B9ILY0</accession>
<evidence type="ECO:0000313" key="4">
    <source>
        <dbReference type="Proteomes" id="UP000092583"/>
    </source>
</evidence>
<name>A0A1B9ILY0_9TREE</name>
<gene>
    <name evidence="3" type="ORF">L486_05472</name>
</gene>
<evidence type="ECO:0008006" key="5">
    <source>
        <dbReference type="Google" id="ProtNLM"/>
    </source>
</evidence>
<protein>
    <recommendedName>
        <fullName evidence="5">Ubiquitin 3 binding protein But2 C-terminal domain-containing protein</fullName>
    </recommendedName>
</protein>
<keyword evidence="4" id="KW-1185">Reference proteome</keyword>
<evidence type="ECO:0000313" key="3">
    <source>
        <dbReference type="EMBL" id="OCF56619.1"/>
    </source>
</evidence>
<keyword evidence="2" id="KW-0732">Signal</keyword>
<feature type="chain" id="PRO_5008628756" description="Ubiquitin 3 binding protein But2 C-terminal domain-containing protein" evidence="2">
    <location>
        <begin position="21"/>
        <end position="176"/>
    </location>
</feature>
<sequence>MFYQSSILAILALSTISTFGSPIPAPTPMETGGLKQATRDEIIPRHNKPKRALPSPAPPPREVRSGEPVYSLYFQGSGVIENDTNPGKKHASTITIPGATTQNSAIKRCADHAAQTEDGYFSFQLYYDTPSSIEEGSWICTAYYEVNTDTSYFNIQRPTAGPVFGYSVNTDGSAIP</sequence>
<feature type="signal peptide" evidence="2">
    <location>
        <begin position="1"/>
        <end position="20"/>
    </location>
</feature>
<feature type="region of interest" description="Disordered" evidence="1">
    <location>
        <begin position="24"/>
        <end position="65"/>
    </location>
</feature>
<proteinExistence type="predicted"/>
<dbReference type="EMBL" id="KI669464">
    <property type="protein sequence ID" value="OCF56619.1"/>
    <property type="molecule type" value="Genomic_DNA"/>
</dbReference>
<organism evidence="3 4">
    <name type="scientific">Kwoniella mangroviensis CBS 10435</name>
    <dbReference type="NCBI Taxonomy" id="1331196"/>
    <lineage>
        <taxon>Eukaryota</taxon>
        <taxon>Fungi</taxon>
        <taxon>Dikarya</taxon>
        <taxon>Basidiomycota</taxon>
        <taxon>Agaricomycotina</taxon>
        <taxon>Tremellomycetes</taxon>
        <taxon>Tremellales</taxon>
        <taxon>Cryptococcaceae</taxon>
        <taxon>Kwoniella</taxon>
    </lineage>
</organism>
<dbReference type="AlphaFoldDB" id="A0A1B9ILY0"/>
<dbReference type="Proteomes" id="UP000092583">
    <property type="component" value="Unassembled WGS sequence"/>
</dbReference>
<reference evidence="4" key="2">
    <citation type="submission" date="2013-12" db="EMBL/GenBank/DDBJ databases">
        <title>Evolution of pathogenesis and genome organization in the Tremellales.</title>
        <authorList>
            <person name="Cuomo C."/>
            <person name="Litvintseva A."/>
            <person name="Heitman J."/>
            <person name="Chen Y."/>
            <person name="Sun S."/>
            <person name="Springer D."/>
            <person name="Dromer F."/>
            <person name="Young S."/>
            <person name="Zeng Q."/>
            <person name="Chapman S."/>
            <person name="Gujja S."/>
            <person name="Saif S."/>
            <person name="Birren B."/>
        </authorList>
    </citation>
    <scope>NUCLEOTIDE SEQUENCE [LARGE SCALE GENOMIC DNA]</scope>
    <source>
        <strain evidence="4">CBS 10435</strain>
    </source>
</reference>
<dbReference type="OrthoDB" id="2564859at2759"/>
<evidence type="ECO:0000256" key="1">
    <source>
        <dbReference type="SAM" id="MobiDB-lite"/>
    </source>
</evidence>
<evidence type="ECO:0000256" key="2">
    <source>
        <dbReference type="SAM" id="SignalP"/>
    </source>
</evidence>